<dbReference type="Pfam" id="PF02970">
    <property type="entry name" value="TBCA"/>
    <property type="match status" value="1"/>
</dbReference>
<dbReference type="InterPro" id="IPR004226">
    <property type="entry name" value="TBCA"/>
</dbReference>
<dbReference type="GO" id="GO:0007021">
    <property type="term" value="P:tubulin complex assembly"/>
    <property type="evidence" value="ECO:0007669"/>
    <property type="project" value="UniProtKB-UniRule"/>
</dbReference>
<feature type="region of interest" description="Disordered" evidence="4">
    <location>
        <begin position="30"/>
        <end position="51"/>
    </location>
</feature>
<evidence type="ECO:0000256" key="1">
    <source>
        <dbReference type="ARBA" id="ARBA00006806"/>
    </source>
</evidence>
<dbReference type="PANTHER" id="PTHR21500:SF0">
    <property type="entry name" value="TUBULIN-SPECIFIC CHAPERONE A"/>
    <property type="match status" value="1"/>
</dbReference>
<evidence type="ECO:0000256" key="3">
    <source>
        <dbReference type="RuleBase" id="RU364030"/>
    </source>
</evidence>
<reference evidence="5" key="1">
    <citation type="submission" date="2012-11" db="EMBL/GenBank/DDBJ databases">
        <title>Gossypium arboretum genes homolog to the regulators of Arabidopsis trichome branching.</title>
        <authorList>
            <person name="Wang J."/>
            <person name="Du X.M."/>
        </authorList>
    </citation>
    <scope>NUCLEOTIDE SEQUENCE</scope>
</reference>
<feature type="compositionally biased region" description="Basic and acidic residues" evidence="4">
    <location>
        <begin position="30"/>
        <end position="47"/>
    </location>
</feature>
<evidence type="ECO:0000256" key="4">
    <source>
        <dbReference type="SAM" id="MobiDB-lite"/>
    </source>
</evidence>
<dbReference type="GO" id="GO:0005874">
    <property type="term" value="C:microtubule"/>
    <property type="evidence" value="ECO:0007669"/>
    <property type="project" value="UniProtKB-KW"/>
</dbReference>
<dbReference type="EMBL" id="KC246029">
    <property type="protein sequence ID" value="AGG55712.1"/>
    <property type="molecule type" value="mRNA"/>
</dbReference>
<comment type="similarity">
    <text evidence="1 3">Belongs to the TBCA family.</text>
</comment>
<dbReference type="Gene3D" id="1.20.58.90">
    <property type="match status" value="1"/>
</dbReference>
<dbReference type="GO" id="GO:0007023">
    <property type="term" value="P:post-chaperonin tubulin folding pathway"/>
    <property type="evidence" value="ECO:0007669"/>
    <property type="project" value="UniProtKB-UniRule"/>
</dbReference>
<evidence type="ECO:0000313" key="5">
    <source>
        <dbReference type="EMBL" id="AGG55712.1"/>
    </source>
</evidence>
<name>M4M6P8_GOSAR</name>
<sequence length="114" mass="12987">MATVRNLKIKTSTCKRIVKELHSYEKEVEREAAKTADMKEKGADPYDLKQQQENVLAESRMMVPDCHKRLEASLADLKATLAELEEANEKEGPEFEDARSTITEVEKLFQTTEA</sequence>
<dbReference type="AlphaFoldDB" id="M4M6P8"/>
<dbReference type="FunFam" id="1.20.58.90:FF:000011">
    <property type="entry name" value="Tubulin-specific chaperone A"/>
    <property type="match status" value="1"/>
</dbReference>
<dbReference type="InterPro" id="IPR036126">
    <property type="entry name" value="TBCA_sf"/>
</dbReference>
<keyword evidence="3" id="KW-0206">Cytoskeleton</keyword>
<comment type="subcellular location">
    <subcellularLocation>
        <location evidence="3">Cytoplasm</location>
        <location evidence="3">Cytoskeleton</location>
    </subcellularLocation>
</comment>
<dbReference type="GO" id="GO:0048487">
    <property type="term" value="F:beta-tubulin binding"/>
    <property type="evidence" value="ECO:0007669"/>
    <property type="project" value="InterPro"/>
</dbReference>
<dbReference type="PANTHER" id="PTHR21500">
    <property type="entry name" value="TUBULIN-SPECIFIC CHAPERONE A"/>
    <property type="match status" value="1"/>
</dbReference>
<organism evidence="5">
    <name type="scientific">Gossypium arboreum</name>
    <name type="common">Tree cotton</name>
    <name type="synonym">Gossypium nanking</name>
    <dbReference type="NCBI Taxonomy" id="29729"/>
    <lineage>
        <taxon>Eukaryota</taxon>
        <taxon>Viridiplantae</taxon>
        <taxon>Streptophyta</taxon>
        <taxon>Embryophyta</taxon>
        <taxon>Tracheophyta</taxon>
        <taxon>Spermatophyta</taxon>
        <taxon>Magnoliopsida</taxon>
        <taxon>eudicotyledons</taxon>
        <taxon>Gunneridae</taxon>
        <taxon>Pentapetalae</taxon>
        <taxon>rosids</taxon>
        <taxon>malvids</taxon>
        <taxon>Malvales</taxon>
        <taxon>Malvaceae</taxon>
        <taxon>Malvoideae</taxon>
        <taxon>Gossypium</taxon>
    </lineage>
</organism>
<keyword evidence="2 3" id="KW-0143">Chaperone</keyword>
<evidence type="ECO:0000256" key="2">
    <source>
        <dbReference type="ARBA" id="ARBA00023186"/>
    </source>
</evidence>
<comment type="subunit">
    <text evidence="3">Supercomplex made of cofactors A to E. Cofactors A and D function by capturing and stabilizing tubulin in a quasi-native conformation. Cofactor E binds to the cofactor D-tubulin complex; interaction with cofactor C then causes the release of tubulin polypeptides that are committed to the native state.</text>
</comment>
<protein>
    <recommendedName>
        <fullName evidence="3">Tubulin-specific chaperone A</fullName>
    </recommendedName>
</protein>
<dbReference type="GO" id="GO:0005829">
    <property type="term" value="C:cytosol"/>
    <property type="evidence" value="ECO:0007669"/>
    <property type="project" value="TreeGrafter"/>
</dbReference>
<accession>M4M6P8</accession>
<proteinExistence type="evidence at transcript level"/>
<dbReference type="SUPFAM" id="SSF46988">
    <property type="entry name" value="Tubulin chaperone cofactor A"/>
    <property type="match status" value="1"/>
</dbReference>
<keyword evidence="3" id="KW-0493">Microtubule</keyword>
<keyword evidence="3" id="KW-0963">Cytoplasm</keyword>